<feature type="non-terminal residue" evidence="5">
    <location>
        <position position="71"/>
    </location>
</feature>
<evidence type="ECO:0000313" key="5">
    <source>
        <dbReference type="EMBL" id="MCI27446.1"/>
    </source>
</evidence>
<dbReference type="GO" id="GO:0005524">
    <property type="term" value="F:ATP binding"/>
    <property type="evidence" value="ECO:0007669"/>
    <property type="project" value="UniProtKB-KW"/>
</dbReference>
<evidence type="ECO:0000256" key="2">
    <source>
        <dbReference type="ARBA" id="ARBA00022801"/>
    </source>
</evidence>
<proteinExistence type="predicted"/>
<dbReference type="PANTHER" id="PTHR14025">
    <property type="entry name" value="FANCONI ANEMIA GROUP M FANCM FAMILY MEMBER"/>
    <property type="match status" value="1"/>
</dbReference>
<keyword evidence="4" id="KW-0067">ATP-binding</keyword>
<evidence type="ECO:0000256" key="4">
    <source>
        <dbReference type="ARBA" id="ARBA00022840"/>
    </source>
</evidence>
<keyword evidence="6" id="KW-1185">Reference proteome</keyword>
<dbReference type="GO" id="GO:0036297">
    <property type="term" value="P:interstrand cross-link repair"/>
    <property type="evidence" value="ECO:0007669"/>
    <property type="project" value="TreeGrafter"/>
</dbReference>
<protein>
    <submittedName>
        <fullName evidence="5">Helicase FANCM</fullName>
    </submittedName>
</protein>
<dbReference type="GO" id="GO:0000400">
    <property type="term" value="F:four-way junction DNA binding"/>
    <property type="evidence" value="ECO:0007669"/>
    <property type="project" value="TreeGrafter"/>
</dbReference>
<name>A0A392QV97_9FABA</name>
<reference evidence="5 6" key="1">
    <citation type="journal article" date="2018" name="Front. Plant Sci.">
        <title>Red Clover (Trifolium pratense) and Zigzag Clover (T. medium) - A Picture of Genomic Similarities and Differences.</title>
        <authorList>
            <person name="Dluhosova J."/>
            <person name="Istvanek J."/>
            <person name="Nedelnik J."/>
            <person name="Repkova J."/>
        </authorList>
    </citation>
    <scope>NUCLEOTIDE SEQUENCE [LARGE SCALE GENOMIC DNA]</scope>
    <source>
        <strain evidence="6">cv. 10/8</strain>
        <tissue evidence="5">Leaf</tissue>
    </source>
</reference>
<keyword evidence="2" id="KW-0378">Hydrolase</keyword>
<evidence type="ECO:0000256" key="3">
    <source>
        <dbReference type="ARBA" id="ARBA00022806"/>
    </source>
</evidence>
<dbReference type="GO" id="GO:0043138">
    <property type="term" value="F:3'-5' DNA helicase activity"/>
    <property type="evidence" value="ECO:0007669"/>
    <property type="project" value="TreeGrafter"/>
</dbReference>
<evidence type="ECO:0000256" key="1">
    <source>
        <dbReference type="ARBA" id="ARBA00022741"/>
    </source>
</evidence>
<evidence type="ECO:0000313" key="6">
    <source>
        <dbReference type="Proteomes" id="UP000265520"/>
    </source>
</evidence>
<comment type="caution">
    <text evidence="5">The sequence shown here is derived from an EMBL/GenBank/DDBJ whole genome shotgun (WGS) entry which is preliminary data.</text>
</comment>
<dbReference type="PANTHER" id="PTHR14025:SF20">
    <property type="entry name" value="FANCONI ANEMIA GROUP M PROTEIN"/>
    <property type="match status" value="1"/>
</dbReference>
<dbReference type="AlphaFoldDB" id="A0A392QV97"/>
<dbReference type="EMBL" id="LXQA010159336">
    <property type="protein sequence ID" value="MCI27446.1"/>
    <property type="molecule type" value="Genomic_DNA"/>
</dbReference>
<keyword evidence="1" id="KW-0547">Nucleotide-binding</keyword>
<organism evidence="5 6">
    <name type="scientific">Trifolium medium</name>
    <dbReference type="NCBI Taxonomy" id="97028"/>
    <lineage>
        <taxon>Eukaryota</taxon>
        <taxon>Viridiplantae</taxon>
        <taxon>Streptophyta</taxon>
        <taxon>Embryophyta</taxon>
        <taxon>Tracheophyta</taxon>
        <taxon>Spermatophyta</taxon>
        <taxon>Magnoliopsida</taxon>
        <taxon>eudicotyledons</taxon>
        <taxon>Gunneridae</taxon>
        <taxon>Pentapetalae</taxon>
        <taxon>rosids</taxon>
        <taxon>fabids</taxon>
        <taxon>Fabales</taxon>
        <taxon>Fabaceae</taxon>
        <taxon>Papilionoideae</taxon>
        <taxon>50 kb inversion clade</taxon>
        <taxon>NPAAA clade</taxon>
        <taxon>Hologalegina</taxon>
        <taxon>IRL clade</taxon>
        <taxon>Trifolieae</taxon>
        <taxon>Trifolium</taxon>
    </lineage>
</organism>
<dbReference type="GO" id="GO:0045003">
    <property type="term" value="P:double-strand break repair via synthesis-dependent strand annealing"/>
    <property type="evidence" value="ECO:0007669"/>
    <property type="project" value="TreeGrafter"/>
</dbReference>
<accession>A0A392QV97</accession>
<keyword evidence="3 5" id="KW-0347">Helicase</keyword>
<sequence length="71" mass="8267">MLACWQLSPCVLLEMREKFRQGHMQDLSHIKSGDVEGYFGALITLYYIHKLLSSHGIRPAYEMLERKLKQG</sequence>
<dbReference type="GO" id="GO:0009378">
    <property type="term" value="F:four-way junction helicase activity"/>
    <property type="evidence" value="ECO:0007669"/>
    <property type="project" value="TreeGrafter"/>
</dbReference>
<dbReference type="GO" id="GO:0016787">
    <property type="term" value="F:hydrolase activity"/>
    <property type="evidence" value="ECO:0007669"/>
    <property type="project" value="UniProtKB-KW"/>
</dbReference>
<dbReference type="Proteomes" id="UP000265520">
    <property type="component" value="Unassembled WGS sequence"/>
</dbReference>